<dbReference type="EMBL" id="CP048286">
    <property type="protein sequence ID" value="QHW31758.1"/>
    <property type="molecule type" value="Genomic_DNA"/>
</dbReference>
<dbReference type="SUPFAM" id="SSF58104">
    <property type="entry name" value="Methyl-accepting chemotaxis protein (MCP) signaling domain"/>
    <property type="match status" value="1"/>
</dbReference>
<evidence type="ECO:0000256" key="3">
    <source>
        <dbReference type="ARBA" id="ARBA00023136"/>
    </source>
</evidence>
<evidence type="ECO:0000256" key="6">
    <source>
        <dbReference type="PROSITE-ProRule" id="PRU00284"/>
    </source>
</evidence>
<dbReference type="AlphaFoldDB" id="A0A6C0NZV8"/>
<proteinExistence type="inferred from homology"/>
<dbReference type="GO" id="GO:0005886">
    <property type="term" value="C:plasma membrane"/>
    <property type="evidence" value="ECO:0007669"/>
    <property type="project" value="UniProtKB-SubCell"/>
</dbReference>
<dbReference type="RefSeq" id="WP_162640564.1">
    <property type="nucleotide sequence ID" value="NZ_CP048286.1"/>
</dbReference>
<dbReference type="Gene3D" id="1.10.287.950">
    <property type="entry name" value="Methyl-accepting chemotaxis protein"/>
    <property type="match status" value="1"/>
</dbReference>
<accession>A0A6C0NZV8</accession>
<dbReference type="Gene3D" id="6.10.340.10">
    <property type="match status" value="1"/>
</dbReference>
<evidence type="ECO:0000256" key="1">
    <source>
        <dbReference type="ARBA" id="ARBA00004236"/>
    </source>
</evidence>
<dbReference type="InterPro" id="IPR024478">
    <property type="entry name" value="HlyB_4HB_MCP"/>
</dbReference>
<sequence length="579" mass="61925">MKKSLLTFTVGRKLLFAFLVLVLMLCFLGFASLSSEKRMADNTKVITTNWLSGVEIANNINYLTEHVLNYQLRILSEADKTKKADDMKEASKLLGAVDDAMDSYAATYANEKDKATAEKLRSKWNAYKQVYEQAASLGTKVDLINGSGNKASEVVQIMDESLKAFEDMQLDLKQLVQLNHRGAEEATKESEDAYRNSRIEVWIIMAAAVVIAIFLVVLINASISRPIKRAAETLRRIADADLSVESQPAKSKDEIGTMIGAMNEMTDSLRSMMTGIRQAAGTLTTSSEGLRASSEQNAGATQHVAEAVQEVASGAERQQHSAGETSRAMEEMATGIQRIAETASTVADLTIEASRHARDGNEAIASAVERMNAISGSVDQAGADIEMLEGHSERIGEIVVLIGDIASQTGLLSLNASIEAARAGEQGRGFAVVASEVKKLSEQSAESVHGIAEVIAEIQRDTLKAVQTMQRSRGDVQRGIDAVSGAERAFGQIVATARQVAERVQEVAAAAQQMAAGSEEVSASVHDMSAISREAAQSTQSVAAATEEQLASVQEITAAAQSLSSIAQGLSDMVGKFKM</sequence>
<comment type="subcellular location">
    <subcellularLocation>
        <location evidence="1">Cell membrane</location>
    </subcellularLocation>
</comment>
<keyword evidence="7" id="KW-1133">Transmembrane helix</keyword>
<organism evidence="10 11">
    <name type="scientific">Paenibacillus rhizovicinus</name>
    <dbReference type="NCBI Taxonomy" id="2704463"/>
    <lineage>
        <taxon>Bacteria</taxon>
        <taxon>Bacillati</taxon>
        <taxon>Bacillota</taxon>
        <taxon>Bacilli</taxon>
        <taxon>Bacillales</taxon>
        <taxon>Paenibacillaceae</taxon>
        <taxon>Paenibacillus</taxon>
    </lineage>
</organism>
<evidence type="ECO:0000256" key="4">
    <source>
        <dbReference type="ARBA" id="ARBA00023224"/>
    </source>
</evidence>
<dbReference type="CDD" id="cd11386">
    <property type="entry name" value="MCP_signal"/>
    <property type="match status" value="1"/>
</dbReference>
<feature type="transmembrane region" description="Helical" evidence="7">
    <location>
        <begin position="201"/>
        <end position="219"/>
    </location>
</feature>
<dbReference type="SMART" id="SM00283">
    <property type="entry name" value="MA"/>
    <property type="match status" value="1"/>
</dbReference>
<keyword evidence="4 6" id="KW-0807">Transducer</keyword>
<protein>
    <submittedName>
        <fullName evidence="10">Methyl-accepting chemotaxis protein</fullName>
    </submittedName>
</protein>
<dbReference type="PANTHER" id="PTHR32089">
    <property type="entry name" value="METHYL-ACCEPTING CHEMOTAXIS PROTEIN MCPB"/>
    <property type="match status" value="1"/>
</dbReference>
<dbReference type="Pfam" id="PF12729">
    <property type="entry name" value="4HB_MCP_1"/>
    <property type="match status" value="1"/>
</dbReference>
<dbReference type="PROSITE" id="PS50111">
    <property type="entry name" value="CHEMOTAXIS_TRANSDUC_2"/>
    <property type="match status" value="1"/>
</dbReference>
<feature type="domain" description="Methyl-accepting transducer" evidence="8">
    <location>
        <begin position="293"/>
        <end position="529"/>
    </location>
</feature>
<dbReference type="KEGG" id="prz:GZH47_13525"/>
<dbReference type="InterPro" id="IPR003660">
    <property type="entry name" value="HAMP_dom"/>
</dbReference>
<name>A0A6C0NZV8_9BACL</name>
<evidence type="ECO:0000313" key="10">
    <source>
        <dbReference type="EMBL" id="QHW31758.1"/>
    </source>
</evidence>
<reference evidence="10 11" key="1">
    <citation type="submission" date="2020-02" db="EMBL/GenBank/DDBJ databases">
        <title>Paenibacillus sp. nov., isolated from rhizosphere soil of tomato.</title>
        <authorList>
            <person name="Weon H.-Y."/>
            <person name="Lee S.A."/>
        </authorList>
    </citation>
    <scope>NUCLEOTIDE SEQUENCE [LARGE SCALE GENOMIC DNA]</scope>
    <source>
        <strain evidence="10 11">14171R-81</strain>
    </source>
</reference>
<keyword evidence="3 7" id="KW-0472">Membrane</keyword>
<evidence type="ECO:0000259" key="8">
    <source>
        <dbReference type="PROSITE" id="PS50111"/>
    </source>
</evidence>
<dbReference type="SMART" id="SM00304">
    <property type="entry name" value="HAMP"/>
    <property type="match status" value="2"/>
</dbReference>
<evidence type="ECO:0000313" key="11">
    <source>
        <dbReference type="Proteomes" id="UP000479114"/>
    </source>
</evidence>
<feature type="domain" description="HAMP" evidence="9">
    <location>
        <begin position="221"/>
        <end position="274"/>
    </location>
</feature>
<comment type="similarity">
    <text evidence="5">Belongs to the methyl-accepting chemotaxis (MCP) protein family.</text>
</comment>
<evidence type="ECO:0000259" key="9">
    <source>
        <dbReference type="PROSITE" id="PS50885"/>
    </source>
</evidence>
<dbReference type="Pfam" id="PF00672">
    <property type="entry name" value="HAMP"/>
    <property type="match status" value="1"/>
</dbReference>
<keyword evidence="7" id="KW-0812">Transmembrane</keyword>
<dbReference type="InterPro" id="IPR004089">
    <property type="entry name" value="MCPsignal_dom"/>
</dbReference>
<evidence type="ECO:0000256" key="5">
    <source>
        <dbReference type="ARBA" id="ARBA00029447"/>
    </source>
</evidence>
<evidence type="ECO:0000256" key="7">
    <source>
        <dbReference type="SAM" id="Phobius"/>
    </source>
</evidence>
<dbReference type="PROSITE" id="PS50885">
    <property type="entry name" value="HAMP"/>
    <property type="match status" value="1"/>
</dbReference>
<keyword evidence="2" id="KW-1003">Cell membrane</keyword>
<dbReference type="GO" id="GO:0007165">
    <property type="term" value="P:signal transduction"/>
    <property type="evidence" value="ECO:0007669"/>
    <property type="project" value="UniProtKB-KW"/>
</dbReference>
<dbReference type="CDD" id="cd06225">
    <property type="entry name" value="HAMP"/>
    <property type="match status" value="1"/>
</dbReference>
<dbReference type="PANTHER" id="PTHR32089:SF112">
    <property type="entry name" value="LYSOZYME-LIKE PROTEIN-RELATED"/>
    <property type="match status" value="1"/>
</dbReference>
<keyword evidence="11" id="KW-1185">Reference proteome</keyword>
<dbReference type="Proteomes" id="UP000479114">
    <property type="component" value="Chromosome"/>
</dbReference>
<dbReference type="Pfam" id="PF00015">
    <property type="entry name" value="MCPsignal"/>
    <property type="match status" value="1"/>
</dbReference>
<evidence type="ECO:0000256" key="2">
    <source>
        <dbReference type="ARBA" id="ARBA00022475"/>
    </source>
</evidence>
<gene>
    <name evidence="10" type="ORF">GZH47_13525</name>
</gene>